<name>A0A8B8G891_9HEMI</name>
<evidence type="ECO:0000256" key="7">
    <source>
        <dbReference type="ARBA" id="ARBA00023136"/>
    </source>
</evidence>
<dbReference type="InterPro" id="IPR050726">
    <property type="entry name" value="mGluR"/>
</dbReference>
<dbReference type="InterPro" id="IPR028082">
    <property type="entry name" value="Peripla_BP_I"/>
</dbReference>
<evidence type="ECO:0000256" key="5">
    <source>
        <dbReference type="ARBA" id="ARBA00022989"/>
    </source>
</evidence>
<dbReference type="SUPFAM" id="SSF53822">
    <property type="entry name" value="Periplasmic binding protein-like I"/>
    <property type="match status" value="1"/>
</dbReference>
<feature type="transmembrane region" description="Helical" evidence="12">
    <location>
        <begin position="786"/>
        <end position="807"/>
    </location>
</feature>
<dbReference type="OrthoDB" id="425344at2759"/>
<evidence type="ECO:0000256" key="9">
    <source>
        <dbReference type="ARBA" id="ARBA00023180"/>
    </source>
</evidence>
<proteinExistence type="inferred from homology"/>
<dbReference type="GO" id="GO:0005886">
    <property type="term" value="C:plasma membrane"/>
    <property type="evidence" value="ECO:0007669"/>
    <property type="project" value="UniProtKB-SubCell"/>
</dbReference>
<dbReference type="InterPro" id="IPR000337">
    <property type="entry name" value="GPCR_3"/>
</dbReference>
<dbReference type="PANTHER" id="PTHR24060">
    <property type="entry name" value="METABOTROPIC GLUTAMATE RECEPTOR"/>
    <property type="match status" value="1"/>
</dbReference>
<dbReference type="InterPro" id="IPR011500">
    <property type="entry name" value="GPCR_3_9-Cys_dom"/>
</dbReference>
<dbReference type="FunFam" id="3.40.50.2300:FF:000681">
    <property type="entry name" value="Metabotropic glutamate receptor-like Protein"/>
    <property type="match status" value="1"/>
</dbReference>
<feature type="transmembrane region" description="Helical" evidence="12">
    <location>
        <begin position="853"/>
        <end position="876"/>
    </location>
</feature>
<sequence>MGRVAMSPSTVAAVVALVVTILIALLPIPALSNHTGWLRRVPSMQTPSPDVRMRHMRHSSSPANAAAVVEPLVWPLKKEAVVDGDLLLGGLMMVHSREDTQFTCGPIMAQGGIQTVETMLYTLDQINKRWTKFKIGALILDDCDKDTYGLEMAIDFIKGSISNIDDTQYLHCNKSQVRKVISGVVGAASSVTSVQVANLLRLFKIPQVSFWSTSPELSNKQRFEYFTRTIPSDLYQVKVMVEIVRRLGWSYISIIYEESNYGIKAFEELEKLLPMHNICIAAKEKLVKDSGVAEEKAYDDIVIKLLSKPRAKGVIVFGSDQEVVSLMKAVRRNNATGNFSWIGSDGWSARDMVSDTNEAEVEGCLSVQPQANPVIGFEEYFLELNVENNKRNPWFTEFWEEHFQCRYPRSMRTPYNSNYSVECSSDFHLREKKPKFENQLQFVSDSVLAFAYALYNMHSNYCGPKFVGLCDAMKPVKGPELLKYLRNVTFKGLTGDNFHFDSNGDGPARYNIIHFKQVEPGIFKWIKVGVYSDGELKLNMSETRFKTDTSNPPESVCSLPCQKGQAKQYLEGEKCCWHCLNCTQYQIRSVIDETLCEMCPEGTLPDVEHQQCLEIPEAFLQAGSSWAIGAMTLSTAGVVVTMLVVAVFVKHNHTPIVKAAGREVSYVLLSGILLCYLITFVLVLKPTDIVCAIQRFGVGFCFTVVYAALLTKTNRISRIFNAGRRTVKRPNFISPKSQLVICTGLISIQVLINGVWMLVSPPKVIHYYPNRESNILVCSSFINTSYVIAFGYPIVLIVVCTVYAVLTRNIPEAFNESKHIGFTMYTTCVIWLAFVPLYFGIGNHTPLRITTMSVTISLSASVTIVCLFSPKLYIILCHPERNVRQSMMPNMRLTGMKTCTTTNTNAFCNNSTRQRSSLTYKDSSTDIQISLENHKQVFERAVQTEETTAPES</sequence>
<dbReference type="PRINTS" id="PR00248">
    <property type="entry name" value="GPCRMGR"/>
</dbReference>
<dbReference type="Proteomes" id="UP000694846">
    <property type="component" value="Unplaced"/>
</dbReference>
<dbReference type="CDD" id="cd15045">
    <property type="entry name" value="7tmC_mGluRs"/>
    <property type="match status" value="1"/>
</dbReference>
<organism evidence="14 15">
    <name type="scientific">Sipha flava</name>
    <name type="common">yellow sugarcane aphid</name>
    <dbReference type="NCBI Taxonomy" id="143950"/>
    <lineage>
        <taxon>Eukaryota</taxon>
        <taxon>Metazoa</taxon>
        <taxon>Ecdysozoa</taxon>
        <taxon>Arthropoda</taxon>
        <taxon>Hexapoda</taxon>
        <taxon>Insecta</taxon>
        <taxon>Pterygota</taxon>
        <taxon>Neoptera</taxon>
        <taxon>Paraneoptera</taxon>
        <taxon>Hemiptera</taxon>
        <taxon>Sternorrhyncha</taxon>
        <taxon>Aphidomorpha</taxon>
        <taxon>Aphidoidea</taxon>
        <taxon>Aphididae</taxon>
        <taxon>Sipha</taxon>
    </lineage>
</organism>
<dbReference type="Pfam" id="PF07562">
    <property type="entry name" value="NCD3G"/>
    <property type="match status" value="1"/>
</dbReference>
<gene>
    <name evidence="15" type="primary">LOC112689538</name>
</gene>
<feature type="transmembrane region" description="Helical" evidence="12">
    <location>
        <begin position="626"/>
        <end position="649"/>
    </location>
</feature>
<feature type="transmembrane region" description="Helical" evidence="12">
    <location>
        <begin position="664"/>
        <end position="684"/>
    </location>
</feature>
<dbReference type="Pfam" id="PF00003">
    <property type="entry name" value="7tm_3"/>
    <property type="match status" value="1"/>
</dbReference>
<evidence type="ECO:0000256" key="2">
    <source>
        <dbReference type="ARBA" id="ARBA00007242"/>
    </source>
</evidence>
<feature type="transmembrane region" description="Helical" evidence="12">
    <location>
        <begin position="819"/>
        <end position="841"/>
    </location>
</feature>
<keyword evidence="8 15" id="KW-0675">Receptor</keyword>
<keyword evidence="14" id="KW-1185">Reference proteome</keyword>
<evidence type="ECO:0000313" key="15">
    <source>
        <dbReference type="RefSeq" id="XP_025419083.1"/>
    </source>
</evidence>
<evidence type="ECO:0000256" key="12">
    <source>
        <dbReference type="SAM" id="Phobius"/>
    </source>
</evidence>
<dbReference type="InterPro" id="IPR001828">
    <property type="entry name" value="ANF_lig-bd_rcpt"/>
</dbReference>
<protein>
    <submittedName>
        <fullName evidence="15">Metabotropic glutamate receptor 2</fullName>
    </submittedName>
</protein>
<dbReference type="Gene3D" id="3.40.50.2300">
    <property type="match status" value="2"/>
</dbReference>
<dbReference type="Gene3D" id="2.10.50.30">
    <property type="entry name" value="GPCR, family 3, nine cysteines domain"/>
    <property type="match status" value="1"/>
</dbReference>
<dbReference type="CDD" id="cd06362">
    <property type="entry name" value="PBP1_mGluR"/>
    <property type="match status" value="1"/>
</dbReference>
<evidence type="ECO:0000256" key="1">
    <source>
        <dbReference type="ARBA" id="ARBA00004651"/>
    </source>
</evidence>
<dbReference type="GO" id="GO:0004930">
    <property type="term" value="F:G protein-coupled receptor activity"/>
    <property type="evidence" value="ECO:0007669"/>
    <property type="project" value="UniProtKB-KW"/>
</dbReference>
<comment type="function">
    <text evidence="11">G-protein coupled receptor for glutamate. Ligand binding causes a conformation change that triggers signaling via guanine nucleotide-binding proteins (G proteins) and modulates the activity of down-stream effectors.</text>
</comment>
<dbReference type="InterPro" id="IPR038550">
    <property type="entry name" value="GPCR_3_9-Cys_sf"/>
</dbReference>
<dbReference type="PROSITE" id="PS50259">
    <property type="entry name" value="G_PROTEIN_RECEP_F3_4"/>
    <property type="match status" value="1"/>
</dbReference>
<reference evidence="15" key="1">
    <citation type="submission" date="2025-08" db="UniProtKB">
        <authorList>
            <consortium name="RefSeq"/>
        </authorList>
    </citation>
    <scope>IDENTIFICATION</scope>
    <source>
        <tissue evidence="15">Whole body</tissue>
    </source>
</reference>
<keyword evidence="7 12" id="KW-0472">Membrane</keyword>
<dbReference type="AlphaFoldDB" id="A0A8B8G891"/>
<evidence type="ECO:0000256" key="8">
    <source>
        <dbReference type="ARBA" id="ARBA00023170"/>
    </source>
</evidence>
<evidence type="ECO:0000313" key="14">
    <source>
        <dbReference type="Proteomes" id="UP000694846"/>
    </source>
</evidence>
<keyword evidence="9" id="KW-0325">Glycoprotein</keyword>
<keyword evidence="3" id="KW-1003">Cell membrane</keyword>
<comment type="similarity">
    <text evidence="2">Belongs to the G-protein coupled receptor 3 family.</text>
</comment>
<dbReference type="PROSITE" id="PS00981">
    <property type="entry name" value="G_PROTEIN_RECEP_F3_3"/>
    <property type="match status" value="1"/>
</dbReference>
<feature type="transmembrane region" description="Helical" evidence="12">
    <location>
        <begin position="696"/>
        <end position="717"/>
    </location>
</feature>
<dbReference type="FunFam" id="2.10.50.30:FF:000001">
    <property type="entry name" value="metabotropic glutamate receptor 1"/>
    <property type="match status" value="1"/>
</dbReference>
<feature type="transmembrane region" description="Helical" evidence="12">
    <location>
        <begin position="738"/>
        <end position="759"/>
    </location>
</feature>
<dbReference type="InterPro" id="IPR017979">
    <property type="entry name" value="GPCR_3_CS"/>
</dbReference>
<keyword evidence="5 12" id="KW-1133">Transmembrane helix</keyword>
<dbReference type="Pfam" id="PF01094">
    <property type="entry name" value="ANF_receptor"/>
    <property type="match status" value="1"/>
</dbReference>
<evidence type="ECO:0000256" key="11">
    <source>
        <dbReference type="ARBA" id="ARBA00054813"/>
    </source>
</evidence>
<dbReference type="PRINTS" id="PR00593">
    <property type="entry name" value="MTABOTROPICR"/>
</dbReference>
<evidence type="ECO:0000256" key="4">
    <source>
        <dbReference type="ARBA" id="ARBA00022692"/>
    </source>
</evidence>
<dbReference type="InterPro" id="IPR017978">
    <property type="entry name" value="GPCR_3_C"/>
</dbReference>
<evidence type="ECO:0000256" key="3">
    <source>
        <dbReference type="ARBA" id="ARBA00022475"/>
    </source>
</evidence>
<accession>A0A8B8G891</accession>
<keyword evidence="4 12" id="KW-0812">Transmembrane</keyword>
<evidence type="ECO:0000259" key="13">
    <source>
        <dbReference type="PROSITE" id="PS50259"/>
    </source>
</evidence>
<dbReference type="FunFam" id="3.40.50.2300:FF:000145">
    <property type="entry name" value="Glutamate receptor, metabotropic"/>
    <property type="match status" value="1"/>
</dbReference>
<evidence type="ECO:0000256" key="10">
    <source>
        <dbReference type="ARBA" id="ARBA00023224"/>
    </source>
</evidence>
<keyword evidence="6" id="KW-0297">G-protein coupled receptor</keyword>
<evidence type="ECO:0000256" key="6">
    <source>
        <dbReference type="ARBA" id="ARBA00023040"/>
    </source>
</evidence>
<comment type="subcellular location">
    <subcellularLocation>
        <location evidence="1">Cell membrane</location>
        <topology evidence="1">Multi-pass membrane protein</topology>
    </subcellularLocation>
</comment>
<keyword evidence="10" id="KW-0807">Transducer</keyword>
<feature type="domain" description="G-protein coupled receptors family 3 profile" evidence="13">
    <location>
        <begin position="626"/>
        <end position="891"/>
    </location>
</feature>
<dbReference type="GeneID" id="112689538"/>
<dbReference type="InterPro" id="IPR000162">
    <property type="entry name" value="GPCR_3_mtglu_rcpt"/>
</dbReference>
<dbReference type="RefSeq" id="XP_025419083.1">
    <property type="nucleotide sequence ID" value="XM_025563298.1"/>
</dbReference>